<evidence type="ECO:0000313" key="2">
    <source>
        <dbReference type="EMBL" id="MDN0013487.1"/>
    </source>
</evidence>
<accession>A0ABT7WLH1</accession>
<dbReference type="RefSeq" id="WP_267979716.1">
    <property type="nucleotide sequence ID" value="NZ_JAPQKF010000001.1"/>
</dbReference>
<comment type="caution">
    <text evidence="2">The sequence shown here is derived from an EMBL/GenBank/DDBJ whole genome shotgun (WGS) entry which is preliminary data.</text>
</comment>
<gene>
    <name evidence="2" type="ORF">QTA56_04415</name>
</gene>
<dbReference type="Pfam" id="PF13672">
    <property type="entry name" value="PP2C_2"/>
    <property type="match status" value="1"/>
</dbReference>
<dbReference type="Gene3D" id="3.60.40.10">
    <property type="entry name" value="PPM-type phosphatase domain"/>
    <property type="match status" value="1"/>
</dbReference>
<dbReference type="SUPFAM" id="SSF81606">
    <property type="entry name" value="PP2C-like"/>
    <property type="match status" value="1"/>
</dbReference>
<dbReference type="Proteomes" id="UP001168524">
    <property type="component" value="Unassembled WGS sequence"/>
</dbReference>
<dbReference type="InterPro" id="IPR001932">
    <property type="entry name" value="PPM-type_phosphatase-like_dom"/>
</dbReference>
<organism evidence="2 3">
    <name type="scientific">Acinetobacter thutiue</name>
    <dbReference type="NCBI Taxonomy" id="2998078"/>
    <lineage>
        <taxon>Bacteria</taxon>
        <taxon>Pseudomonadati</taxon>
        <taxon>Pseudomonadota</taxon>
        <taxon>Gammaproteobacteria</taxon>
        <taxon>Moraxellales</taxon>
        <taxon>Moraxellaceae</taxon>
        <taxon>Acinetobacter</taxon>
    </lineage>
</organism>
<evidence type="ECO:0000313" key="3">
    <source>
        <dbReference type="Proteomes" id="UP001168524"/>
    </source>
</evidence>
<sequence length="264" mass="30274">MTDLYYETQALTWRAKSPIQQDAILIGNKVIQHDGFISKRYLYQKDNDWCAAVSDGISTSPKAEQASKCVLNSVLQQTQTQQRIHLKHVQDDLSQHLAGNPKTYGSSATLAVVTPSSPFGFVNIQHLGDNRVYLFSSHNQHWYALTQDHNFLTEMQKNGEAEVKENEQYASFYYMLNYCFCVDSLHEVPEFSPKEEYLVEGDALLICSDGVHDVLECNHWKPLMPETPLKTWLLNMKTALHQNHAFDNVSMILIRLTQENQYAK</sequence>
<protein>
    <submittedName>
        <fullName evidence="2">Protein phosphatase 2C domain-containing protein</fullName>
    </submittedName>
</protein>
<dbReference type="InterPro" id="IPR036457">
    <property type="entry name" value="PPM-type-like_dom_sf"/>
</dbReference>
<dbReference type="EMBL" id="JAUDZE010000001">
    <property type="protein sequence ID" value="MDN0013487.1"/>
    <property type="molecule type" value="Genomic_DNA"/>
</dbReference>
<feature type="domain" description="PPM-type phosphatase" evidence="1">
    <location>
        <begin position="45"/>
        <end position="222"/>
    </location>
</feature>
<reference evidence="2" key="1">
    <citation type="submission" date="2023-06" db="EMBL/GenBank/DDBJ databases">
        <title>Two novel species of Acinetobacter isolated from motorbike repairing workshop in Vietnam.</title>
        <authorList>
            <person name="Le N.T.T."/>
        </authorList>
    </citation>
    <scope>NUCLEOTIDE SEQUENCE</scope>
    <source>
        <strain evidence="2">VNH17</strain>
    </source>
</reference>
<keyword evidence="3" id="KW-1185">Reference proteome</keyword>
<evidence type="ECO:0000259" key="1">
    <source>
        <dbReference type="Pfam" id="PF13672"/>
    </source>
</evidence>
<proteinExistence type="predicted"/>
<name>A0ABT7WLH1_9GAMM</name>